<sequence length="767" mass="85683">METIYLGIVIFLFMLAVFDLLVGVSNDAVNFMNSAVGAKVANFKTIVIVAAIGVFAGAVLSNGMMDIARHGIFQPVNFSFYEIMCIMLAVMVTDVVLLDVFNTLGLPTSTTVSMVFELLGGTFILAILKIVGDETGLLTLGDMMNTEKALSVIMGIFLSVAIAFIAGTFVQYISRLIFSFNYKKNLSWTIGIFGGIAVTSLSYFMLIKGLKSAPFMTPESLAWISENTTLLVTGCFITFTLLMQILHWCRVNVFKIIVLLGTFSLALAFAGNDLVNFIGVPLAGFSAYTDYVANSNGVSIHDFMMTSLMSSAKTPAIFLFASGLVMVYALATSKKAKNVIKTSVDLARQEEGDEMFGSSALARTIVRRANNINDFLKRVIPAGMRRWIDSRFNKDEVILENGAAFDLIRAAVNLVLSGLLIIIGTTMKLPLSTTYVTFIVAMGTSLADRAWSRESAVYRITGMLSVIGGWFITAFVAFTICALVTFIMFYTSFVGMFIFIVVAVVLLVRSNIKYSKKEKAEQQDDIFKRMMTSKDKNEILALLRQHVKETLTSYITFSEDTYVKVTDGFIHEDLKSLRKAMNATDDQKKMLKKRRRKELLGLRRIPITIAIEKNTWFHLGSNSCEEMLYCLKRICEPCKEHVDNNFNPISKDCVTEFLPVREELCRLMERTRTAIENNNYEEADDILAKGDVLKNSISSLRKQMMNRMQEADNASLKASMVYLNILQESQELVSIWRHLLRASRFFQGDYVPQESVLLNLAESPRTV</sequence>
<proteinExistence type="inferred from homology"/>
<name>A0A413T0L0_9BACT</name>
<gene>
    <name evidence="7" type="ORF">DW921_07125</name>
</gene>
<feature type="transmembrane region" description="Helical" evidence="6">
    <location>
        <begin position="227"/>
        <end position="246"/>
    </location>
</feature>
<accession>A0A413T0L0</accession>
<feature type="transmembrane region" description="Helical" evidence="6">
    <location>
        <begin position="253"/>
        <end position="271"/>
    </location>
</feature>
<dbReference type="PANTHER" id="PTHR11101">
    <property type="entry name" value="PHOSPHATE TRANSPORTER"/>
    <property type="match status" value="1"/>
</dbReference>
<feature type="transmembrane region" description="Helical" evidence="6">
    <location>
        <begin position="41"/>
        <end position="60"/>
    </location>
</feature>
<evidence type="ECO:0000313" key="7">
    <source>
        <dbReference type="EMBL" id="RHA76065.1"/>
    </source>
</evidence>
<dbReference type="EMBL" id="QSFT01000012">
    <property type="protein sequence ID" value="RHA76065.1"/>
    <property type="molecule type" value="Genomic_DNA"/>
</dbReference>
<feature type="transmembrane region" description="Helical" evidence="6">
    <location>
        <begin position="314"/>
        <end position="331"/>
    </location>
</feature>
<feature type="transmembrane region" description="Helical" evidence="6">
    <location>
        <begin position="463"/>
        <end position="487"/>
    </location>
</feature>
<evidence type="ECO:0000256" key="3">
    <source>
        <dbReference type="ARBA" id="ARBA00022692"/>
    </source>
</evidence>
<evidence type="ECO:0000313" key="8">
    <source>
        <dbReference type="Proteomes" id="UP000283855"/>
    </source>
</evidence>
<feature type="transmembrane region" description="Helical" evidence="6">
    <location>
        <begin position="80"/>
        <end position="101"/>
    </location>
</feature>
<reference evidence="7 8" key="1">
    <citation type="submission" date="2018-08" db="EMBL/GenBank/DDBJ databases">
        <title>A genome reference for cultivated species of the human gut microbiota.</title>
        <authorList>
            <person name="Zou Y."/>
            <person name="Xue W."/>
            <person name="Luo G."/>
        </authorList>
    </citation>
    <scope>NUCLEOTIDE SEQUENCE [LARGE SCALE GENOMIC DNA]</scope>
    <source>
        <strain evidence="7 8">AM42-38</strain>
    </source>
</reference>
<dbReference type="Pfam" id="PF01384">
    <property type="entry name" value="PHO4"/>
    <property type="match status" value="1"/>
</dbReference>
<comment type="subcellular location">
    <subcellularLocation>
        <location evidence="1 6">Membrane</location>
        <topology evidence="1 6">Multi-pass membrane protein</topology>
    </subcellularLocation>
</comment>
<dbReference type="Proteomes" id="UP000283855">
    <property type="component" value="Unassembled WGS sequence"/>
</dbReference>
<feature type="transmembrane region" description="Helical" evidence="6">
    <location>
        <begin position="152"/>
        <end position="174"/>
    </location>
</feature>
<keyword evidence="6" id="KW-0592">Phosphate transport</keyword>
<dbReference type="GO" id="GO:0005315">
    <property type="term" value="F:phosphate transmembrane transporter activity"/>
    <property type="evidence" value="ECO:0007669"/>
    <property type="project" value="InterPro"/>
</dbReference>
<evidence type="ECO:0000256" key="6">
    <source>
        <dbReference type="RuleBase" id="RU363058"/>
    </source>
</evidence>
<organism evidence="7 8">
    <name type="scientific">Phocaeicola coprophilus</name>
    <dbReference type="NCBI Taxonomy" id="387090"/>
    <lineage>
        <taxon>Bacteria</taxon>
        <taxon>Pseudomonadati</taxon>
        <taxon>Bacteroidota</taxon>
        <taxon>Bacteroidia</taxon>
        <taxon>Bacteroidales</taxon>
        <taxon>Bacteroidaceae</taxon>
        <taxon>Phocaeicola</taxon>
    </lineage>
</organism>
<dbReference type="AlphaFoldDB" id="A0A413T0L0"/>
<evidence type="ECO:0000256" key="4">
    <source>
        <dbReference type="ARBA" id="ARBA00022989"/>
    </source>
</evidence>
<dbReference type="GO" id="GO:0016020">
    <property type="term" value="C:membrane"/>
    <property type="evidence" value="ECO:0007669"/>
    <property type="project" value="UniProtKB-SubCell"/>
</dbReference>
<protein>
    <recommendedName>
        <fullName evidence="6">Phosphate transporter</fullName>
    </recommendedName>
</protein>
<keyword evidence="2 6" id="KW-0813">Transport</keyword>
<feature type="transmembrane region" description="Helical" evidence="6">
    <location>
        <begin position="186"/>
        <end position="207"/>
    </location>
</feature>
<evidence type="ECO:0000256" key="5">
    <source>
        <dbReference type="ARBA" id="ARBA00023136"/>
    </source>
</evidence>
<keyword evidence="4 6" id="KW-1133">Transmembrane helix</keyword>
<keyword evidence="5 6" id="KW-0472">Membrane</keyword>
<keyword evidence="3 6" id="KW-0812">Transmembrane</keyword>
<comment type="similarity">
    <text evidence="6">Belongs to the inorganic phosphate transporter (PiT) (TC 2.A.20) family.</text>
</comment>
<dbReference type="RefSeq" id="WP_118400325.1">
    <property type="nucleotide sequence ID" value="NZ_CABJGD010000012.1"/>
</dbReference>
<dbReference type="GO" id="GO:0035435">
    <property type="term" value="P:phosphate ion transmembrane transport"/>
    <property type="evidence" value="ECO:0007669"/>
    <property type="project" value="TreeGrafter"/>
</dbReference>
<dbReference type="InterPro" id="IPR001204">
    <property type="entry name" value="Phos_transporter"/>
</dbReference>
<dbReference type="PANTHER" id="PTHR11101:SF16">
    <property type="entry name" value="PHOSPHATE TRANSPORTER"/>
    <property type="match status" value="1"/>
</dbReference>
<comment type="caution">
    <text evidence="7">The sequence shown here is derived from an EMBL/GenBank/DDBJ whole genome shotgun (WGS) entry which is preliminary data.</text>
</comment>
<evidence type="ECO:0000256" key="1">
    <source>
        <dbReference type="ARBA" id="ARBA00004141"/>
    </source>
</evidence>
<feature type="transmembrane region" description="Helical" evidence="6">
    <location>
        <begin position="6"/>
        <end position="29"/>
    </location>
</feature>
<feature type="transmembrane region" description="Helical" evidence="6">
    <location>
        <begin position="493"/>
        <end position="512"/>
    </location>
</feature>
<feature type="transmembrane region" description="Helical" evidence="6">
    <location>
        <begin position="113"/>
        <end position="132"/>
    </location>
</feature>
<evidence type="ECO:0000256" key="2">
    <source>
        <dbReference type="ARBA" id="ARBA00022448"/>
    </source>
</evidence>